<organism evidence="2 3">
    <name type="scientific">Brumimicrobium salinarum</name>
    <dbReference type="NCBI Taxonomy" id="2058658"/>
    <lineage>
        <taxon>Bacteria</taxon>
        <taxon>Pseudomonadati</taxon>
        <taxon>Bacteroidota</taxon>
        <taxon>Flavobacteriia</taxon>
        <taxon>Flavobacteriales</taxon>
        <taxon>Crocinitomicaceae</taxon>
        <taxon>Brumimicrobium</taxon>
    </lineage>
</organism>
<comment type="caution">
    <text evidence="2">The sequence shown here is derived from an EMBL/GenBank/DDBJ whole genome shotgun (WGS) entry which is preliminary data.</text>
</comment>
<keyword evidence="3" id="KW-1185">Reference proteome</keyword>
<dbReference type="Proteomes" id="UP000236654">
    <property type="component" value="Unassembled WGS sequence"/>
</dbReference>
<dbReference type="AlphaFoldDB" id="A0A2I0QZ38"/>
<evidence type="ECO:0000313" key="2">
    <source>
        <dbReference type="EMBL" id="PKR79593.1"/>
    </source>
</evidence>
<gene>
    <name evidence="2" type="ORF">CW751_14340</name>
</gene>
<evidence type="ECO:0000256" key="1">
    <source>
        <dbReference type="SAM" id="MobiDB-lite"/>
    </source>
</evidence>
<evidence type="ECO:0000313" key="3">
    <source>
        <dbReference type="Proteomes" id="UP000236654"/>
    </source>
</evidence>
<sequence>MSLLVNYEFMIKRTNNIVILLFIFSYLLIGSCASSNPGATYATVEEAEAARAKDKKAAAKAQKKAQKENEKRYWKMQSKAAKKRIRKTRRRNKKEKRKKRGCIF</sequence>
<protein>
    <submittedName>
        <fullName evidence="2">Uncharacterized protein</fullName>
    </submittedName>
</protein>
<reference evidence="2 3" key="1">
    <citation type="submission" date="2017-12" db="EMBL/GenBank/DDBJ databases">
        <title>The draft genome sequence of Brumimicrobium saltpan LHR20.</title>
        <authorList>
            <person name="Do Z.-J."/>
            <person name="Luo H.-R."/>
        </authorList>
    </citation>
    <scope>NUCLEOTIDE SEQUENCE [LARGE SCALE GENOMIC DNA]</scope>
    <source>
        <strain evidence="2 3">LHR20</strain>
    </source>
</reference>
<feature type="region of interest" description="Disordered" evidence="1">
    <location>
        <begin position="55"/>
        <end position="104"/>
    </location>
</feature>
<name>A0A2I0QZ38_9FLAO</name>
<proteinExistence type="predicted"/>
<feature type="compositionally biased region" description="Basic residues" evidence="1">
    <location>
        <begin position="80"/>
        <end position="104"/>
    </location>
</feature>
<accession>A0A2I0QZ38</accession>
<dbReference type="EMBL" id="PJNI01000023">
    <property type="protein sequence ID" value="PKR79593.1"/>
    <property type="molecule type" value="Genomic_DNA"/>
</dbReference>